<dbReference type="InterPro" id="IPR038858">
    <property type="entry name" value="ScgII"/>
</dbReference>
<feature type="compositionally biased region" description="Polar residues" evidence="1">
    <location>
        <begin position="628"/>
        <end position="638"/>
    </location>
</feature>
<dbReference type="PANTHER" id="PTHR15119">
    <property type="entry name" value="SECRETOGRANIN II"/>
    <property type="match status" value="1"/>
</dbReference>
<feature type="region of interest" description="Disordered" evidence="1">
    <location>
        <begin position="452"/>
        <end position="472"/>
    </location>
</feature>
<comment type="caution">
    <text evidence="3">The sequence shown here is derived from an EMBL/GenBank/DDBJ whole genome shotgun (WGS) entry which is preliminary data.</text>
</comment>
<feature type="compositionally biased region" description="Acidic residues" evidence="1">
    <location>
        <begin position="211"/>
        <end position="227"/>
    </location>
</feature>
<feature type="compositionally biased region" description="Basic and acidic residues" evidence="1">
    <location>
        <begin position="117"/>
        <end position="126"/>
    </location>
</feature>
<feature type="compositionally biased region" description="Basic and acidic residues" evidence="1">
    <location>
        <begin position="269"/>
        <end position="282"/>
    </location>
</feature>
<feature type="region of interest" description="Disordered" evidence="1">
    <location>
        <begin position="207"/>
        <end position="248"/>
    </location>
</feature>
<gene>
    <name evidence="3" type="primary">SCG2</name>
    <name evidence="3" type="ORF">N1851_030136</name>
</gene>
<feature type="region of interest" description="Disordered" evidence="1">
    <location>
        <begin position="520"/>
        <end position="566"/>
    </location>
</feature>
<dbReference type="AlphaFoldDB" id="A0AA47NR27"/>
<sequence>MSSHPETPTSGKSLLCLASFLLPLVLSSFGCTEGASFWDHRLRGSEPEPPREPSYRSPDEDMLKALRHIENLRHRTGGTTPLWLQKPPLAPEYNGGILDNAQALQAMLTLVAPEQSRAGDEEEKRPGGQRQGGVEGDGEEEWEDNHDQSDKTQEWFQAVLRALEQMEPTNTDQHSAGEHIGGGGRLMLGERAAASHEATQLMFEDAYGEKGEEEDGKDEEETADEEGGERAIPFVRRTGEGVGEKYTPQKLATLQSIFDEVERMANGGGRKDEEKGHEKEALSARSLAYDDVARGLTDWAPLQRGEEEEEEGDNEQEQRGNKPLADQFLDYSDDREEEDDGTEEEEKDEEQDGESLSAKRSTNAHPTDADDMAHLVDYYLLKVLEKNEEEDKRELEEEEEEEEEEEKKDRAERKVSQFQYWDNRAPQQDMHQLIRFSQKYQIPPEDLLAMLKAGDRSGPRSHTKPYKSSGLARAQNRITQKQQNLGSKLYNIYLIPDRQSSYKPKEARMQEILNILGLGSTGSQDPAAPMRPRQYKVSQSQYQPQSRRQEKYTRVAPNKLKDDDDNVGEDELAAYLAANILAQYPVPLYNRKTGQKRSTSDSVSRDQDEEQGVLGSFEQAMQDYFDQMNSNRVTQQQKRQSETEDAAQTQILDDDDLMKIMTFLNPEGETSDEN</sequence>
<feature type="region of interest" description="Disordered" evidence="1">
    <location>
        <begin position="263"/>
        <end position="373"/>
    </location>
</feature>
<feature type="compositionally biased region" description="Acidic residues" evidence="1">
    <location>
        <begin position="306"/>
        <end position="315"/>
    </location>
</feature>
<feature type="compositionally biased region" description="Acidic residues" evidence="1">
    <location>
        <begin position="396"/>
        <end position="406"/>
    </location>
</feature>
<name>A0AA47NR27_MERPO</name>
<accession>A0AA47NR27</accession>
<keyword evidence="2" id="KW-0732">Signal</keyword>
<protein>
    <submittedName>
        <fullName evidence="3">Secretogranin-2</fullName>
    </submittedName>
</protein>
<reference evidence="3" key="1">
    <citation type="journal article" date="2023" name="Front. Mar. Sci.">
        <title>A new Merluccius polli reference genome to investigate the effects of global change in West African waters.</title>
        <authorList>
            <person name="Mateo J.L."/>
            <person name="Blanco-Fernandez C."/>
            <person name="Garcia-Vazquez E."/>
            <person name="Machado-Schiaffino G."/>
        </authorList>
    </citation>
    <scope>NUCLEOTIDE SEQUENCE</scope>
    <source>
        <strain evidence="3">C29</strain>
        <tissue evidence="3">Fin</tissue>
    </source>
</reference>
<evidence type="ECO:0000313" key="4">
    <source>
        <dbReference type="Proteomes" id="UP001174136"/>
    </source>
</evidence>
<feature type="region of interest" description="Disordered" evidence="1">
    <location>
        <begin position="114"/>
        <end position="154"/>
    </location>
</feature>
<dbReference type="PANTHER" id="PTHR15119:SF1">
    <property type="entry name" value="SECRETOGRANIN-2-RELATED"/>
    <property type="match status" value="1"/>
</dbReference>
<evidence type="ECO:0000313" key="3">
    <source>
        <dbReference type="EMBL" id="KAK0134285.1"/>
    </source>
</evidence>
<organism evidence="3 4">
    <name type="scientific">Merluccius polli</name>
    <name type="common">Benguela hake</name>
    <name type="synonym">Merluccius cadenati</name>
    <dbReference type="NCBI Taxonomy" id="89951"/>
    <lineage>
        <taxon>Eukaryota</taxon>
        <taxon>Metazoa</taxon>
        <taxon>Chordata</taxon>
        <taxon>Craniata</taxon>
        <taxon>Vertebrata</taxon>
        <taxon>Euteleostomi</taxon>
        <taxon>Actinopterygii</taxon>
        <taxon>Neopterygii</taxon>
        <taxon>Teleostei</taxon>
        <taxon>Neoteleostei</taxon>
        <taxon>Acanthomorphata</taxon>
        <taxon>Zeiogadaria</taxon>
        <taxon>Gadariae</taxon>
        <taxon>Gadiformes</taxon>
        <taxon>Gadoidei</taxon>
        <taxon>Merlucciidae</taxon>
        <taxon>Merluccius</taxon>
    </lineage>
</organism>
<feature type="signal peptide" evidence="2">
    <location>
        <begin position="1"/>
        <end position="27"/>
    </location>
</feature>
<dbReference type="Proteomes" id="UP001174136">
    <property type="component" value="Unassembled WGS sequence"/>
</dbReference>
<dbReference type="EMBL" id="JAOPHQ010005716">
    <property type="protein sequence ID" value="KAK0134285.1"/>
    <property type="molecule type" value="Genomic_DNA"/>
</dbReference>
<keyword evidence="4" id="KW-1185">Reference proteome</keyword>
<evidence type="ECO:0000256" key="1">
    <source>
        <dbReference type="SAM" id="MobiDB-lite"/>
    </source>
</evidence>
<evidence type="ECO:0000256" key="2">
    <source>
        <dbReference type="SAM" id="SignalP"/>
    </source>
</evidence>
<feature type="region of interest" description="Disordered" evidence="1">
    <location>
        <begin position="388"/>
        <end position="423"/>
    </location>
</feature>
<proteinExistence type="predicted"/>
<feature type="region of interest" description="Disordered" evidence="1">
    <location>
        <begin position="628"/>
        <end position="654"/>
    </location>
</feature>
<feature type="region of interest" description="Disordered" evidence="1">
    <location>
        <begin position="591"/>
        <end position="611"/>
    </location>
</feature>
<feature type="compositionally biased region" description="Acidic residues" evidence="1">
    <location>
        <begin position="331"/>
        <end position="353"/>
    </location>
</feature>
<feature type="chain" id="PRO_5041431202" evidence="2">
    <location>
        <begin position="28"/>
        <end position="674"/>
    </location>
</feature>